<evidence type="ECO:0000259" key="4">
    <source>
        <dbReference type="Pfam" id="PF09084"/>
    </source>
</evidence>
<dbReference type="PANTHER" id="PTHR30024:SF47">
    <property type="entry name" value="TAURINE-BINDING PERIPLASMIC PROTEIN"/>
    <property type="match status" value="1"/>
</dbReference>
<comment type="subcellular location">
    <subcellularLocation>
        <location evidence="1">Periplasm</location>
    </subcellularLocation>
</comment>
<evidence type="ECO:0000256" key="1">
    <source>
        <dbReference type="ARBA" id="ARBA00004418"/>
    </source>
</evidence>
<evidence type="ECO:0000256" key="2">
    <source>
        <dbReference type="ARBA" id="ARBA00010742"/>
    </source>
</evidence>
<name>A0A368VUD7_9ACTN</name>
<dbReference type="PROSITE" id="PS51257">
    <property type="entry name" value="PROKAR_LIPOPROTEIN"/>
    <property type="match status" value="1"/>
</dbReference>
<dbReference type="InterPro" id="IPR015168">
    <property type="entry name" value="SsuA/THI5"/>
</dbReference>
<comment type="caution">
    <text evidence="5">The sequence shown here is derived from an EMBL/GenBank/DDBJ whole genome shotgun (WGS) entry which is preliminary data.</text>
</comment>
<keyword evidence="6" id="KW-1185">Reference proteome</keyword>
<reference evidence="5 6" key="1">
    <citation type="submission" date="2018-07" db="EMBL/GenBank/DDBJ databases">
        <title>Genomic Encyclopedia of Type Strains, Phase III (KMG-III): the genomes of soil and plant-associated and newly described type strains.</title>
        <authorList>
            <person name="Whitman W."/>
        </authorList>
    </citation>
    <scope>NUCLEOTIDE SEQUENCE [LARGE SCALE GENOMIC DNA]</scope>
    <source>
        <strain evidence="5 6">CECT 8575</strain>
    </source>
</reference>
<dbReference type="RefSeq" id="WP_114453175.1">
    <property type="nucleotide sequence ID" value="NZ_QPJC01000006.1"/>
</dbReference>
<dbReference type="PANTHER" id="PTHR30024">
    <property type="entry name" value="ALIPHATIC SULFONATES-BINDING PROTEIN-RELATED"/>
    <property type="match status" value="1"/>
</dbReference>
<protein>
    <submittedName>
        <fullName evidence="5">NitT/TauT family transport system substrate-binding protein</fullName>
    </submittedName>
</protein>
<accession>A0A368VUD7</accession>
<keyword evidence="3" id="KW-0732">Signal</keyword>
<sequence>MVRSACRADRRRGSPSRAVLALVACLSLLVVSGCGMLSGSEGGSTDSKGDLTTITVGTMPAVDVAPLHLAIQNGYFEQAGLNVELKTISGGAKGIPKLANGSLDITFGNWVSFFRAQQQGVVDLKAISDAYQADKGTFLLMRYPGRGITSPDRLRNEKIAVNTRANINELTTLATLKLHGLSREDVEFVVMDFPDMPTALKNNDVAAISVIEPFISQAHKLGAETLADTASGPTANMPIAGYAATGTWVENNRDVAAKFQRVMSRAQREAGADRNKVERLLPTYTKIDPSTASLVEIGTYPTTLDASRLERVTGLMKANGQLPKKKFDIESMLFHAPPKE</sequence>
<proteinExistence type="inferred from homology"/>
<dbReference type="SUPFAM" id="SSF53850">
    <property type="entry name" value="Periplasmic binding protein-like II"/>
    <property type="match status" value="1"/>
</dbReference>
<feature type="domain" description="SsuA/THI5-like" evidence="4">
    <location>
        <begin position="63"/>
        <end position="270"/>
    </location>
</feature>
<dbReference type="GO" id="GO:0042597">
    <property type="term" value="C:periplasmic space"/>
    <property type="evidence" value="ECO:0007669"/>
    <property type="project" value="UniProtKB-SubCell"/>
</dbReference>
<dbReference type="Proteomes" id="UP000253495">
    <property type="component" value="Unassembled WGS sequence"/>
</dbReference>
<dbReference type="EMBL" id="QPJC01000006">
    <property type="protein sequence ID" value="RCW43586.1"/>
    <property type="molecule type" value="Genomic_DNA"/>
</dbReference>
<dbReference type="Gene3D" id="3.40.190.10">
    <property type="entry name" value="Periplasmic binding protein-like II"/>
    <property type="match status" value="2"/>
</dbReference>
<comment type="similarity">
    <text evidence="2">Belongs to the bacterial solute-binding protein SsuA/TauA family.</text>
</comment>
<dbReference type="Pfam" id="PF09084">
    <property type="entry name" value="NMT1"/>
    <property type="match status" value="1"/>
</dbReference>
<gene>
    <name evidence="5" type="ORF">DFQ14_10663</name>
</gene>
<dbReference type="OrthoDB" id="8892982at2"/>
<evidence type="ECO:0000313" key="5">
    <source>
        <dbReference type="EMBL" id="RCW43586.1"/>
    </source>
</evidence>
<evidence type="ECO:0000256" key="3">
    <source>
        <dbReference type="ARBA" id="ARBA00022729"/>
    </source>
</evidence>
<organism evidence="5 6">
    <name type="scientific">Halopolyspora algeriensis</name>
    <dbReference type="NCBI Taxonomy" id="1500506"/>
    <lineage>
        <taxon>Bacteria</taxon>
        <taxon>Bacillati</taxon>
        <taxon>Actinomycetota</taxon>
        <taxon>Actinomycetes</taxon>
        <taxon>Actinomycetes incertae sedis</taxon>
        <taxon>Halopolyspora</taxon>
    </lineage>
</organism>
<evidence type="ECO:0000313" key="6">
    <source>
        <dbReference type="Proteomes" id="UP000253495"/>
    </source>
</evidence>
<dbReference type="AlphaFoldDB" id="A0A368VUD7"/>